<dbReference type="Gene3D" id="1.25.10.10">
    <property type="entry name" value="Leucine-rich Repeat Variant"/>
    <property type="match status" value="1"/>
</dbReference>
<keyword evidence="6 11" id="KW-0653">Protein transport</keyword>
<protein>
    <recommendedName>
        <fullName evidence="11">AP-3 complex subunit beta</fullName>
    </recommendedName>
</protein>
<feature type="region of interest" description="Disordered" evidence="12">
    <location>
        <begin position="635"/>
        <end position="697"/>
    </location>
</feature>
<evidence type="ECO:0000313" key="15">
    <source>
        <dbReference type="Ensembl" id="ENSCCRP00015097373.1"/>
    </source>
</evidence>
<evidence type="ECO:0000256" key="1">
    <source>
        <dbReference type="ARBA" id="ARBA00004145"/>
    </source>
</evidence>
<evidence type="ECO:0000313" key="16">
    <source>
        <dbReference type="Proteomes" id="UP000694700"/>
    </source>
</evidence>
<dbReference type="InterPro" id="IPR015151">
    <property type="entry name" value="B-adaptin_app_sub_C"/>
</dbReference>
<keyword evidence="7" id="KW-0333">Golgi apparatus</keyword>
<feature type="compositionally biased region" description="Low complexity" evidence="12">
    <location>
        <begin position="656"/>
        <end position="671"/>
    </location>
</feature>
<dbReference type="Pfam" id="PF14796">
    <property type="entry name" value="AP3B1_C"/>
    <property type="match status" value="1"/>
</dbReference>
<evidence type="ECO:0000256" key="5">
    <source>
        <dbReference type="ARBA" id="ARBA00022553"/>
    </source>
</evidence>
<name>A0A8C1ZYN6_CYPCA</name>
<dbReference type="GO" id="GO:0030123">
    <property type="term" value="C:AP-3 adaptor complex"/>
    <property type="evidence" value="ECO:0007669"/>
    <property type="project" value="UniProtKB-UniRule"/>
</dbReference>
<evidence type="ECO:0000259" key="13">
    <source>
        <dbReference type="SMART" id="SM01020"/>
    </source>
</evidence>
<evidence type="ECO:0000256" key="8">
    <source>
        <dbReference type="ARBA" id="ARBA00023136"/>
    </source>
</evidence>
<dbReference type="InterPro" id="IPR056314">
    <property type="entry name" value="AP3B1/2_C"/>
</dbReference>
<evidence type="ECO:0000256" key="11">
    <source>
        <dbReference type="PIRNR" id="PIRNR037096"/>
    </source>
</evidence>
<comment type="similarity">
    <text evidence="3 11">Belongs to the adaptor complexes large subunit family.</text>
</comment>
<feature type="domain" description="Beta-adaptin appendage C-terminal subdomain" evidence="13">
    <location>
        <begin position="885"/>
        <end position="994"/>
    </location>
</feature>
<dbReference type="GO" id="GO:0005794">
    <property type="term" value="C:Golgi apparatus"/>
    <property type="evidence" value="ECO:0007669"/>
    <property type="project" value="UniProtKB-SubCell"/>
</dbReference>
<dbReference type="GO" id="GO:0030131">
    <property type="term" value="C:clathrin adaptor complex"/>
    <property type="evidence" value="ECO:0007669"/>
    <property type="project" value="InterPro"/>
</dbReference>
<dbReference type="InterPro" id="IPR016024">
    <property type="entry name" value="ARM-type_fold"/>
</dbReference>
<dbReference type="AlphaFoldDB" id="A0A8C1ZYN6"/>
<dbReference type="InterPro" id="IPR011989">
    <property type="entry name" value="ARM-like"/>
</dbReference>
<accession>A0A8C1ZYN6</accession>
<reference evidence="15" key="1">
    <citation type="submission" date="2025-08" db="UniProtKB">
        <authorList>
            <consortium name="Ensembl"/>
        </authorList>
    </citation>
    <scope>IDENTIFICATION</scope>
</reference>
<dbReference type="PANTHER" id="PTHR11134">
    <property type="entry name" value="ADAPTOR COMPLEX SUBUNIT BETA FAMILY MEMBER"/>
    <property type="match status" value="1"/>
</dbReference>
<evidence type="ECO:0000256" key="12">
    <source>
        <dbReference type="SAM" id="MobiDB-lite"/>
    </source>
</evidence>
<dbReference type="SMART" id="SM01355">
    <property type="entry name" value="AP3B1_C"/>
    <property type="match status" value="1"/>
</dbReference>
<sequence length="998" mass="111872">MRNALVSAENLQLTLKTDFSSEEQALTIKHSIKQVMLESNKESLKLEAMKRIVGLIAKGKNASELFPAVVKNVASKNIELKKLVYVYLVRYAEEQQDLALLSISTFQRALKDPNQLIRASALRVLSSIRVPIIVPIMMLAIKEAATDLSPYVRKTAAHAIQKLYSLDPDQKEHLIEVIEKLLKDKSTLVAGSVVMAFEEVCPDRIDLIHKNYRKLCNLLVDVEEWGQVVIIHMLTRYARTQFVSPWREDAMFDENNEKAFYDSEEERKVEQTRPYIMDPDHRLLLRNTKPLLQSRNTAVVMAVSQLYWHLAPKHELSIITKSLVRLLRSHREVQYVVLQNIATMSIQRKGMFEPFMKSFYVRSTDATHIKTLKLEILTNLANEANISTILREFQTYVKSQDKAFAAATIQAIGRCATNISEVTDTCLNGLVLLLSNRDETVVAESVVVIKKLLQTQPSQHSDIIKHMAKLFDNITVPMARASILWLMGEYCEHVPKIAPDVLRKMAKTFTNEEDIVKLQIVNLAAKLYLTNSKQTKLLTQYILNLGKYDQNYDIRDRTRFIRQLIVPNEKSGALSKYARRILMAPKPAPVLQSAFKDRDRFQLGTLSHTLNSQASGYLELSDWPAVAPDQSVRNVEVVEPQKNGNAVKVESRSESESGSESSSSESSSESGSELDSDSDSGTDQKKNTKPKPVQSKPVIKVRSTTEYKHALLLIIMTKYILIHIVLSISTQFFVNCMCSLLHLCVFLACQFDAVSWHVHVSLQASSPVFVPETSHELLHRMTGKGLSAQYRFTRQPCIYGNSMVSLQLTLSNSSDQALENIHISEKSSTGQNIHRFNAIERLEPQASVTVSMGVDFNDSTQAANFQLCTKEDEFSVSIQPAVGELLLPITMSEADFTKEQGKLMGMNESSATITMKPENVSSQSVNRKVVSVANIGVIPSSQENIYRFAGKTVSSGSLVLVSVALKDPDAVITINTEKTVIGSMLLRQFKTALTNSGP</sequence>
<evidence type="ECO:0000256" key="6">
    <source>
        <dbReference type="ARBA" id="ARBA00022927"/>
    </source>
</evidence>
<dbReference type="SMART" id="SM01020">
    <property type="entry name" value="B2-adapt-app_C"/>
    <property type="match status" value="1"/>
</dbReference>
<dbReference type="GO" id="GO:0006886">
    <property type="term" value="P:intracellular protein transport"/>
    <property type="evidence" value="ECO:0007669"/>
    <property type="project" value="InterPro"/>
</dbReference>
<dbReference type="Proteomes" id="UP000694700">
    <property type="component" value="Unplaced"/>
</dbReference>
<evidence type="ECO:0000256" key="9">
    <source>
        <dbReference type="ARBA" id="ARBA00023329"/>
    </source>
</evidence>
<dbReference type="Pfam" id="PF01602">
    <property type="entry name" value="Adaptin_N"/>
    <property type="match status" value="1"/>
</dbReference>
<feature type="domain" description="AP-3 complex subunit beta C-terminal" evidence="14">
    <location>
        <begin position="739"/>
        <end position="861"/>
    </location>
</feature>
<comment type="subcellular location">
    <subcellularLocation>
        <location evidence="1">Cytoplasmic vesicle</location>
        <location evidence="1">Clathrin-coated vesicle membrane</location>
        <topology evidence="1">Peripheral membrane protein</topology>
        <orientation evidence="1">Cytoplasmic side</orientation>
    </subcellularLocation>
    <subcellularLocation>
        <location evidence="2">Golgi apparatus</location>
    </subcellularLocation>
</comment>
<dbReference type="InterPro" id="IPR002553">
    <property type="entry name" value="Clathrin/coatomer_adapt-like_N"/>
</dbReference>
<evidence type="ECO:0000256" key="3">
    <source>
        <dbReference type="ARBA" id="ARBA00006613"/>
    </source>
</evidence>
<evidence type="ECO:0000259" key="14">
    <source>
        <dbReference type="SMART" id="SM01355"/>
    </source>
</evidence>
<keyword evidence="5" id="KW-0597">Phosphoprotein</keyword>
<dbReference type="InterPro" id="IPR029390">
    <property type="entry name" value="AP3B_C"/>
</dbReference>
<proteinExistence type="inferred from homology"/>
<evidence type="ECO:0000256" key="7">
    <source>
        <dbReference type="ARBA" id="ARBA00023034"/>
    </source>
</evidence>
<keyword evidence="9" id="KW-0968">Cytoplasmic vesicle</keyword>
<dbReference type="Ensembl" id="ENSCCRT00015100534.1">
    <property type="protein sequence ID" value="ENSCCRP00015097373.1"/>
    <property type="gene ID" value="ENSCCRG00015034321.1"/>
</dbReference>
<dbReference type="Pfam" id="PF24080">
    <property type="entry name" value="AP3B1_C_2"/>
    <property type="match status" value="1"/>
</dbReference>
<dbReference type="GO" id="GO:0016192">
    <property type="term" value="P:vesicle-mediated transport"/>
    <property type="evidence" value="ECO:0007669"/>
    <property type="project" value="InterPro"/>
</dbReference>
<dbReference type="SUPFAM" id="SSF48371">
    <property type="entry name" value="ARM repeat"/>
    <property type="match status" value="1"/>
</dbReference>
<comment type="function">
    <text evidence="10">Subunit of non-clathrin- and clathrin-associated adaptor protein complex 3 (AP-3) that plays a role in protein sorting in the late-Golgi/trans-Golgi network (TGN) and/or endosomes. The AP complexes mediate both the recruitment of clathrin to membranes and the recognition of sorting signals within the cytosolic tails of transmembrane cargo molecules. AP-3 appears to be involved in the sorting of a subset of transmembrane proteins targeted to lysosomes and lysosome-related organelles. In concert with the BLOC-1 complex, AP-3 is required to target cargos into vesicles assembled at cell bodies for delivery into neurites and nerve terminals.</text>
</comment>
<dbReference type="InterPro" id="IPR026739">
    <property type="entry name" value="AP_beta"/>
</dbReference>
<organism evidence="15 16">
    <name type="scientific">Cyprinus carpio</name>
    <name type="common">Common carp</name>
    <dbReference type="NCBI Taxonomy" id="7962"/>
    <lineage>
        <taxon>Eukaryota</taxon>
        <taxon>Metazoa</taxon>
        <taxon>Chordata</taxon>
        <taxon>Craniata</taxon>
        <taxon>Vertebrata</taxon>
        <taxon>Euteleostomi</taxon>
        <taxon>Actinopterygii</taxon>
        <taxon>Neopterygii</taxon>
        <taxon>Teleostei</taxon>
        <taxon>Ostariophysi</taxon>
        <taxon>Cypriniformes</taxon>
        <taxon>Cyprinidae</taxon>
        <taxon>Cyprininae</taxon>
        <taxon>Cyprinus</taxon>
    </lineage>
</organism>
<keyword evidence="8 11" id="KW-0472">Membrane</keyword>
<keyword evidence="4 11" id="KW-0813">Transport</keyword>
<dbReference type="PIRSF" id="PIRSF037096">
    <property type="entry name" value="AP3_complex_beta"/>
    <property type="match status" value="1"/>
</dbReference>
<evidence type="ECO:0000256" key="4">
    <source>
        <dbReference type="ARBA" id="ARBA00022448"/>
    </source>
</evidence>
<dbReference type="GO" id="GO:0030665">
    <property type="term" value="C:clathrin-coated vesicle membrane"/>
    <property type="evidence" value="ECO:0007669"/>
    <property type="project" value="UniProtKB-SubCell"/>
</dbReference>
<evidence type="ECO:0000256" key="2">
    <source>
        <dbReference type="ARBA" id="ARBA00004555"/>
    </source>
</evidence>
<dbReference type="InterPro" id="IPR026740">
    <property type="entry name" value="AP3_beta"/>
</dbReference>
<evidence type="ECO:0000256" key="10">
    <source>
        <dbReference type="ARBA" id="ARBA00023570"/>
    </source>
</evidence>